<dbReference type="AlphaFoldDB" id="A0AB34IRQ6"/>
<dbReference type="Proteomes" id="UP001515480">
    <property type="component" value="Unassembled WGS sequence"/>
</dbReference>
<keyword evidence="3" id="KW-1185">Reference proteome</keyword>
<feature type="compositionally biased region" description="Basic and acidic residues" evidence="1">
    <location>
        <begin position="558"/>
        <end position="568"/>
    </location>
</feature>
<reference evidence="2 3" key="1">
    <citation type="journal article" date="2024" name="Science">
        <title>Giant polyketide synthase enzymes in the biosynthesis of giant marine polyether toxins.</title>
        <authorList>
            <person name="Fallon T.R."/>
            <person name="Shende V.V."/>
            <person name="Wierzbicki I.H."/>
            <person name="Pendleton A.L."/>
            <person name="Watervoot N.F."/>
            <person name="Auber R.P."/>
            <person name="Gonzalez D.J."/>
            <person name="Wisecaver J.H."/>
            <person name="Moore B.S."/>
        </authorList>
    </citation>
    <scope>NUCLEOTIDE SEQUENCE [LARGE SCALE GENOMIC DNA]</scope>
    <source>
        <strain evidence="2 3">12B1</strain>
    </source>
</reference>
<feature type="region of interest" description="Disordered" evidence="1">
    <location>
        <begin position="510"/>
        <end position="568"/>
    </location>
</feature>
<proteinExistence type="predicted"/>
<organism evidence="2 3">
    <name type="scientific">Prymnesium parvum</name>
    <name type="common">Toxic golden alga</name>
    <dbReference type="NCBI Taxonomy" id="97485"/>
    <lineage>
        <taxon>Eukaryota</taxon>
        <taxon>Haptista</taxon>
        <taxon>Haptophyta</taxon>
        <taxon>Prymnesiophyceae</taxon>
        <taxon>Prymnesiales</taxon>
        <taxon>Prymnesiaceae</taxon>
        <taxon>Prymnesium</taxon>
    </lineage>
</organism>
<evidence type="ECO:0000256" key="1">
    <source>
        <dbReference type="SAM" id="MobiDB-lite"/>
    </source>
</evidence>
<feature type="compositionally biased region" description="Polar residues" evidence="1">
    <location>
        <begin position="535"/>
        <end position="545"/>
    </location>
</feature>
<accession>A0AB34IRQ6</accession>
<comment type="caution">
    <text evidence="2">The sequence shown here is derived from an EMBL/GenBank/DDBJ whole genome shotgun (WGS) entry which is preliminary data.</text>
</comment>
<evidence type="ECO:0000313" key="3">
    <source>
        <dbReference type="Proteomes" id="UP001515480"/>
    </source>
</evidence>
<protein>
    <submittedName>
        <fullName evidence="2">Uncharacterized protein</fullName>
    </submittedName>
</protein>
<name>A0AB34IRQ6_PRYPA</name>
<dbReference type="EMBL" id="JBGBPQ010000019">
    <property type="protein sequence ID" value="KAL1504742.1"/>
    <property type="molecule type" value="Genomic_DNA"/>
</dbReference>
<gene>
    <name evidence="2" type="ORF">AB1Y20_008519</name>
</gene>
<sequence>MHSTYYRRVHYEEKCMFLYGEPFSEPLPASVEVRDVHGCYRLGIEVCRGEETSSYRMVASKGFSLLPPSALGPEKGRNDVCTAGHNYFPCTELSEAKSIFRSHCSSVKNTTRLREKRDGLNLLRAYYVYGVTKAECERSGRYKVRDDSATHSTLFLRKDEAFEDKLYWNRANPNVLYILDSKISEFTWKLAGIVVEASVEVHGERPPDADEHTYRAARILGQLGHLAYPSCCNLLTDFVSSGYLPLTRFNLSQVEELLGHLHEIQAAFRGCDEDVEYASRYSDEIAEVIQLAGKGVELVRRFAQYLDTQQCLLQFREAVDEGERPRVEEYSDVDKELMAEKLDLFSASLSSEYDITFLESMLLEMALLQLPEDFDETGARALAEKLQLQQYVTVRASMNLMTYCFVGKILRDKHIKGKGICISSVLAFEMGPDKASPYQATKVSPVGYDTIAIDLKGGVVKIGTYHAEEMHTFLDRGCSRQCSANTQKEQPCKNRTLRLVNGRPMCWRHYGESTGSPRGAPSKGRSEVPARAGTPFTTPVPSSRTKCAATPRSAPPQRGDDVTSSSERHVSGDVIFSSHGLGCVPDPTPEQSEMSHLGRQMEILSCPFDPSDIVHLSNGVQLISLSAPLTLDKSMFAEARDHGAATCEHSFVVTCEAGNALGQPVCVRFPIKTPFQDALEYEQSGVQYVVRKYEHSELDENGEPQGKFEELTDVFLSFYLGSFVEVVVTHFCNFSVTIVDQRKMNLADALLPPSAKKILGGVLSSIGGAFYLSNDTAKVVTFNVVASKPSIQSVGILGVNLQVDHDPNNRAQERVRAGKMLRVSVLRTAFVDPFPWFEASVVHSDSLVAIKRGIVNSDHVVSMPDDDQMPFCPISLFSRQ</sequence>
<evidence type="ECO:0000313" key="2">
    <source>
        <dbReference type="EMBL" id="KAL1504742.1"/>
    </source>
</evidence>